<dbReference type="GO" id="GO:0006108">
    <property type="term" value="P:malate metabolic process"/>
    <property type="evidence" value="ECO:0007669"/>
    <property type="project" value="TreeGrafter"/>
</dbReference>
<feature type="domain" description="Malic enzyme N-terminal" evidence="1">
    <location>
        <begin position="68"/>
        <end position="105"/>
    </location>
</feature>
<dbReference type="GO" id="GO:0004470">
    <property type="term" value="F:malic enzyme activity"/>
    <property type="evidence" value="ECO:0007669"/>
    <property type="project" value="InterPro"/>
</dbReference>
<dbReference type="Gene3D" id="1.20.1370.30">
    <property type="match status" value="1"/>
</dbReference>
<proteinExistence type="predicted"/>
<dbReference type="Pfam" id="PF00390">
    <property type="entry name" value="malic"/>
    <property type="match status" value="1"/>
</dbReference>
<dbReference type="InterPro" id="IPR046346">
    <property type="entry name" value="Aminoacid_DH-like_N_sf"/>
</dbReference>
<evidence type="ECO:0000313" key="3">
    <source>
        <dbReference type="Proteomes" id="UP000373149"/>
    </source>
</evidence>
<organism evidence="2 3">
    <name type="scientific">Streptomyces acidicola</name>
    <dbReference type="NCBI Taxonomy" id="2596892"/>
    <lineage>
        <taxon>Bacteria</taxon>
        <taxon>Bacillati</taxon>
        <taxon>Actinomycetota</taxon>
        <taxon>Actinomycetes</taxon>
        <taxon>Kitasatosporales</taxon>
        <taxon>Streptomycetaceae</taxon>
        <taxon>Streptomyces</taxon>
    </lineage>
</organism>
<dbReference type="AlphaFoldDB" id="A0A5N8X3Z9"/>
<comment type="caution">
    <text evidence="2">The sequence shown here is derived from an EMBL/GenBank/DDBJ whole genome shotgun (WGS) entry which is preliminary data.</text>
</comment>
<reference evidence="2 3" key="1">
    <citation type="submission" date="2019-09" db="EMBL/GenBank/DDBJ databases">
        <authorList>
            <person name="Duangmal K."/>
            <person name="Teo W.F.A."/>
            <person name="Lipun K."/>
        </authorList>
    </citation>
    <scope>NUCLEOTIDE SEQUENCE [LARGE SCALE GENOMIC DNA]</scope>
    <source>
        <strain evidence="2 3">K1PN6</strain>
    </source>
</reference>
<dbReference type="RefSeq" id="WP_152868701.1">
    <property type="nucleotide sequence ID" value="NZ_VMNX01000259.1"/>
</dbReference>
<keyword evidence="3" id="KW-1185">Reference proteome</keyword>
<protein>
    <recommendedName>
        <fullName evidence="1">Malic enzyme N-terminal domain-containing protein</fullName>
    </recommendedName>
</protein>
<gene>
    <name evidence="2" type="ORF">FPZ41_39300</name>
</gene>
<dbReference type="PANTHER" id="PTHR23406">
    <property type="entry name" value="MALIC ENZYME-RELATED"/>
    <property type="match status" value="1"/>
</dbReference>
<dbReference type="EMBL" id="VMNX01000259">
    <property type="protein sequence ID" value="MPY54279.1"/>
    <property type="molecule type" value="Genomic_DNA"/>
</dbReference>
<dbReference type="GO" id="GO:0005829">
    <property type="term" value="C:cytosol"/>
    <property type="evidence" value="ECO:0007669"/>
    <property type="project" value="TreeGrafter"/>
</dbReference>
<name>A0A5N8X3Z9_9ACTN</name>
<dbReference type="InterPro" id="IPR012301">
    <property type="entry name" value="Malic_N_dom"/>
</dbReference>
<accession>A0A5N8X3Z9</accession>
<dbReference type="PANTHER" id="PTHR23406:SF34">
    <property type="entry name" value="NAD-DEPENDENT MALIC ENZYME, MITOCHONDRIAL"/>
    <property type="match status" value="1"/>
</dbReference>
<dbReference type="GO" id="GO:0016616">
    <property type="term" value="F:oxidoreductase activity, acting on the CH-OH group of donors, NAD or NADP as acceptor"/>
    <property type="evidence" value="ECO:0007669"/>
    <property type="project" value="InterPro"/>
</dbReference>
<sequence>MPVKPTALQDRFRNRGTAYTLEERAELGITGRLPAAVETLEEQASRAYAQLNGQPNDLHKYIYLNEIHDRNEVLYIKLLADHLDELLPVVYDPTVGDAIEQWSAGSSTSTAW</sequence>
<evidence type="ECO:0000313" key="2">
    <source>
        <dbReference type="EMBL" id="MPY54279.1"/>
    </source>
</evidence>
<dbReference type="SUPFAM" id="SSF53223">
    <property type="entry name" value="Aminoacid dehydrogenase-like, N-terminal domain"/>
    <property type="match status" value="1"/>
</dbReference>
<evidence type="ECO:0000259" key="1">
    <source>
        <dbReference type="Pfam" id="PF00390"/>
    </source>
</evidence>
<dbReference type="Proteomes" id="UP000373149">
    <property type="component" value="Unassembled WGS sequence"/>
</dbReference>